<sequence length="386" mass="43654">MRNPLSKRIVEIEPSGIRKFFDVVNEMEDAISLGVGEPDFDTPWHIRDEGIYSLEKGRTFYTSNAGLKELKVEIAKYMNRRFDLTYDYEHEIMVTVGGSEAIDIAMRAMLDPGDEVLIPQPSYVSYVPCAVLANGIPSIIELKAENEFRLTAEELEAAITPKTKLLVLPFPNNPTGSIMRRSDLEAIAKVILEHDLFVLSDEIYSELTYGEEEHVSIASLPGMWERTITINGFSKSYAMTGWRLGYACGPRVIIEQMLKIHQFAIMCAPTTSQYAAVEALRNGDEDVAQMKEEYDGRRRYLLHRFKEMGLECFEPYGAFYMFPSIRKFGMTSEEFATKLLEAEKVAVVPGTAFGASGEGFVRISYAYSLDDLKKALERIEKFIVTL</sequence>
<evidence type="ECO:0000256" key="3">
    <source>
        <dbReference type="ARBA" id="ARBA00022576"/>
    </source>
</evidence>
<evidence type="ECO:0000256" key="4">
    <source>
        <dbReference type="ARBA" id="ARBA00022679"/>
    </source>
</evidence>
<dbReference type="GO" id="GO:0006520">
    <property type="term" value="P:amino acid metabolic process"/>
    <property type="evidence" value="ECO:0007669"/>
    <property type="project" value="InterPro"/>
</dbReference>
<dbReference type="PANTHER" id="PTHR46383:SF3">
    <property type="entry name" value="ASPARTATE AMINOTRANSFERASE-RELATED"/>
    <property type="match status" value="1"/>
</dbReference>
<dbReference type="InterPro" id="IPR015421">
    <property type="entry name" value="PyrdxlP-dep_Trfase_major"/>
</dbReference>
<dbReference type="EC" id="2.6.1.-" evidence="6"/>
<dbReference type="GO" id="GO:0030170">
    <property type="term" value="F:pyridoxal phosphate binding"/>
    <property type="evidence" value="ECO:0007669"/>
    <property type="project" value="InterPro"/>
</dbReference>
<keyword evidence="4 6" id="KW-0808">Transferase</keyword>
<dbReference type="Pfam" id="PF00155">
    <property type="entry name" value="Aminotran_1_2"/>
    <property type="match status" value="1"/>
</dbReference>
<evidence type="ECO:0000259" key="7">
    <source>
        <dbReference type="Pfam" id="PF00155"/>
    </source>
</evidence>
<gene>
    <name evidence="8" type="ORF">H8S17_09435</name>
</gene>
<evidence type="ECO:0000313" key="9">
    <source>
        <dbReference type="Proteomes" id="UP000606720"/>
    </source>
</evidence>
<comment type="caution">
    <text evidence="8">The sequence shown here is derived from an EMBL/GenBank/DDBJ whole genome shotgun (WGS) entry which is preliminary data.</text>
</comment>
<name>A0A923RT91_9FIRM</name>
<comment type="similarity">
    <text evidence="2 6">Belongs to the class-I pyridoxal-phosphate-dependent aminotransferase family.</text>
</comment>
<evidence type="ECO:0000256" key="2">
    <source>
        <dbReference type="ARBA" id="ARBA00007441"/>
    </source>
</evidence>
<dbReference type="PANTHER" id="PTHR46383">
    <property type="entry name" value="ASPARTATE AMINOTRANSFERASE"/>
    <property type="match status" value="1"/>
</dbReference>
<protein>
    <recommendedName>
        <fullName evidence="6">Aminotransferase</fullName>
        <ecNumber evidence="6">2.6.1.-</ecNumber>
    </recommendedName>
</protein>
<dbReference type="InterPro" id="IPR004839">
    <property type="entry name" value="Aminotransferase_I/II_large"/>
</dbReference>
<dbReference type="PROSITE" id="PS00105">
    <property type="entry name" value="AA_TRANSFER_CLASS_1"/>
    <property type="match status" value="1"/>
</dbReference>
<dbReference type="AlphaFoldDB" id="A0A923RT91"/>
<evidence type="ECO:0000256" key="1">
    <source>
        <dbReference type="ARBA" id="ARBA00001933"/>
    </source>
</evidence>
<dbReference type="Proteomes" id="UP000606720">
    <property type="component" value="Unassembled WGS sequence"/>
</dbReference>
<evidence type="ECO:0000256" key="5">
    <source>
        <dbReference type="ARBA" id="ARBA00022898"/>
    </source>
</evidence>
<reference evidence="8" key="1">
    <citation type="submission" date="2020-08" db="EMBL/GenBank/DDBJ databases">
        <title>Genome public.</title>
        <authorList>
            <person name="Liu C."/>
            <person name="Sun Q."/>
        </authorList>
    </citation>
    <scope>NUCLEOTIDE SEQUENCE</scope>
    <source>
        <strain evidence="8">BX1005</strain>
    </source>
</reference>
<dbReference type="InterPro" id="IPR015424">
    <property type="entry name" value="PyrdxlP-dep_Trfase"/>
</dbReference>
<dbReference type="InterPro" id="IPR015422">
    <property type="entry name" value="PyrdxlP-dep_Trfase_small"/>
</dbReference>
<dbReference type="SUPFAM" id="SSF53383">
    <property type="entry name" value="PLP-dependent transferases"/>
    <property type="match status" value="1"/>
</dbReference>
<feature type="domain" description="Aminotransferase class I/classII large" evidence="7">
    <location>
        <begin position="29"/>
        <end position="379"/>
    </location>
</feature>
<dbReference type="CDD" id="cd00609">
    <property type="entry name" value="AAT_like"/>
    <property type="match status" value="1"/>
</dbReference>
<evidence type="ECO:0000256" key="6">
    <source>
        <dbReference type="RuleBase" id="RU000481"/>
    </source>
</evidence>
<dbReference type="InterPro" id="IPR004838">
    <property type="entry name" value="NHTrfase_class1_PyrdxlP-BS"/>
</dbReference>
<dbReference type="EMBL" id="JACOPH010000007">
    <property type="protein sequence ID" value="MBC5714428.1"/>
    <property type="molecule type" value="Genomic_DNA"/>
</dbReference>
<keyword evidence="3 6" id="KW-0032">Aminotransferase</keyword>
<accession>A0A923RT91</accession>
<evidence type="ECO:0000313" key="8">
    <source>
        <dbReference type="EMBL" id="MBC5714428.1"/>
    </source>
</evidence>
<dbReference type="InterPro" id="IPR050596">
    <property type="entry name" value="AspAT/PAT-like"/>
</dbReference>
<keyword evidence="9" id="KW-1185">Reference proteome</keyword>
<dbReference type="RefSeq" id="WP_186867128.1">
    <property type="nucleotide sequence ID" value="NZ_JACOPH010000007.1"/>
</dbReference>
<dbReference type="FunFam" id="3.40.640.10:FF:000033">
    <property type="entry name" value="Aspartate aminotransferase"/>
    <property type="match status" value="1"/>
</dbReference>
<keyword evidence="5" id="KW-0663">Pyridoxal phosphate</keyword>
<organism evidence="8 9">
    <name type="scientific">Roseburia zhanii</name>
    <dbReference type="NCBI Taxonomy" id="2763064"/>
    <lineage>
        <taxon>Bacteria</taxon>
        <taxon>Bacillati</taxon>
        <taxon>Bacillota</taxon>
        <taxon>Clostridia</taxon>
        <taxon>Lachnospirales</taxon>
        <taxon>Lachnospiraceae</taxon>
        <taxon>Roseburia</taxon>
    </lineage>
</organism>
<dbReference type="GO" id="GO:0008483">
    <property type="term" value="F:transaminase activity"/>
    <property type="evidence" value="ECO:0007669"/>
    <property type="project" value="UniProtKB-KW"/>
</dbReference>
<proteinExistence type="inferred from homology"/>
<dbReference type="Gene3D" id="3.40.640.10">
    <property type="entry name" value="Type I PLP-dependent aspartate aminotransferase-like (Major domain)"/>
    <property type="match status" value="1"/>
</dbReference>
<dbReference type="Gene3D" id="3.90.1150.10">
    <property type="entry name" value="Aspartate Aminotransferase, domain 1"/>
    <property type="match status" value="1"/>
</dbReference>
<comment type="cofactor">
    <cofactor evidence="1 6">
        <name>pyridoxal 5'-phosphate</name>
        <dbReference type="ChEBI" id="CHEBI:597326"/>
    </cofactor>
</comment>